<dbReference type="Proteomes" id="UP000198379">
    <property type="component" value="Unassembled WGS sequence"/>
</dbReference>
<proteinExistence type="predicted"/>
<evidence type="ECO:0000313" key="2">
    <source>
        <dbReference type="Proteomes" id="UP000198379"/>
    </source>
</evidence>
<protein>
    <recommendedName>
        <fullName evidence="3">Lipoprotein</fullName>
    </recommendedName>
</protein>
<dbReference type="PROSITE" id="PS51257">
    <property type="entry name" value="PROKAR_LIPOPROTEIN"/>
    <property type="match status" value="1"/>
</dbReference>
<dbReference type="RefSeq" id="WP_089374080.1">
    <property type="nucleotide sequence ID" value="NZ_BMEP01000004.1"/>
</dbReference>
<organism evidence="1 2">
    <name type="scientific">Dokdonia pacifica</name>
    <dbReference type="NCBI Taxonomy" id="1627892"/>
    <lineage>
        <taxon>Bacteria</taxon>
        <taxon>Pseudomonadati</taxon>
        <taxon>Bacteroidota</taxon>
        <taxon>Flavobacteriia</taxon>
        <taxon>Flavobacteriales</taxon>
        <taxon>Flavobacteriaceae</taxon>
        <taxon>Dokdonia</taxon>
    </lineage>
</organism>
<evidence type="ECO:0008006" key="3">
    <source>
        <dbReference type="Google" id="ProtNLM"/>
    </source>
</evidence>
<accession>A0A239E9P3</accession>
<sequence length="180" mass="20852">MVIKKLIYIGIVCVTFFSCKENKDSVEKSVESKSVTECDSKSLKEWSLETIKKKEFVLSKENNIKFSDDSTSVTLTWIYDIENPNLDKDEFTMYCIDLIREKITIPENYTLKFNYLLNAYCPVDADLPIEVNSEIQNFNIIDNDSLAIYDFDIVRGRLDSGIKYLVNESKEVTDTIHLKI</sequence>
<name>A0A239E9P3_9FLAO</name>
<gene>
    <name evidence="1" type="ORF">SAMN06265376_11445</name>
</gene>
<dbReference type="EMBL" id="FZNY01000014">
    <property type="protein sequence ID" value="SNS40614.1"/>
    <property type="molecule type" value="Genomic_DNA"/>
</dbReference>
<dbReference type="AlphaFoldDB" id="A0A239E9P3"/>
<keyword evidence="2" id="KW-1185">Reference proteome</keyword>
<evidence type="ECO:0000313" key="1">
    <source>
        <dbReference type="EMBL" id="SNS40614.1"/>
    </source>
</evidence>
<reference evidence="1 2" key="1">
    <citation type="submission" date="2017-06" db="EMBL/GenBank/DDBJ databases">
        <authorList>
            <person name="Kim H.J."/>
            <person name="Triplett B.A."/>
        </authorList>
    </citation>
    <scope>NUCLEOTIDE SEQUENCE [LARGE SCALE GENOMIC DNA]</scope>
    <source>
        <strain evidence="1 2">DSM 25597</strain>
    </source>
</reference>